<reference evidence="1 2" key="1">
    <citation type="journal article" date="2018" name="Sci. Rep.">
        <title>Genomic signatures of local adaptation to the degree of environmental predictability in rotifers.</title>
        <authorList>
            <person name="Franch-Gras L."/>
            <person name="Hahn C."/>
            <person name="Garcia-Roger E.M."/>
            <person name="Carmona M.J."/>
            <person name="Serra M."/>
            <person name="Gomez A."/>
        </authorList>
    </citation>
    <scope>NUCLEOTIDE SEQUENCE [LARGE SCALE GENOMIC DNA]</scope>
    <source>
        <strain evidence="1">HYR1</strain>
    </source>
</reference>
<evidence type="ECO:0000313" key="2">
    <source>
        <dbReference type="Proteomes" id="UP000276133"/>
    </source>
</evidence>
<evidence type="ECO:0000313" key="1">
    <source>
        <dbReference type="EMBL" id="RNA34983.1"/>
    </source>
</evidence>
<dbReference type="Proteomes" id="UP000276133">
    <property type="component" value="Unassembled WGS sequence"/>
</dbReference>
<organism evidence="1 2">
    <name type="scientific">Brachionus plicatilis</name>
    <name type="common">Marine rotifer</name>
    <name type="synonym">Brachionus muelleri</name>
    <dbReference type="NCBI Taxonomy" id="10195"/>
    <lineage>
        <taxon>Eukaryota</taxon>
        <taxon>Metazoa</taxon>
        <taxon>Spiralia</taxon>
        <taxon>Gnathifera</taxon>
        <taxon>Rotifera</taxon>
        <taxon>Eurotatoria</taxon>
        <taxon>Monogononta</taxon>
        <taxon>Pseudotrocha</taxon>
        <taxon>Ploima</taxon>
        <taxon>Brachionidae</taxon>
        <taxon>Brachionus</taxon>
    </lineage>
</organism>
<gene>
    <name evidence="1" type="ORF">BpHYR1_032812</name>
</gene>
<name>A0A3M7SGR2_BRAPC</name>
<keyword evidence="2" id="KW-1185">Reference proteome</keyword>
<dbReference type="EMBL" id="REGN01001391">
    <property type="protein sequence ID" value="RNA34983.1"/>
    <property type="molecule type" value="Genomic_DNA"/>
</dbReference>
<dbReference type="AlphaFoldDB" id="A0A3M7SGR2"/>
<sequence length="67" mass="8175">MKFIRITRHSYLSYLKRDQLVYERVYQLKIYSKKTEDLSLSFEEGFEMYLLDISSSSMFLEARILLH</sequence>
<comment type="caution">
    <text evidence="1">The sequence shown here is derived from an EMBL/GenBank/DDBJ whole genome shotgun (WGS) entry which is preliminary data.</text>
</comment>
<proteinExistence type="predicted"/>
<accession>A0A3M7SGR2</accession>
<protein>
    <submittedName>
        <fullName evidence="1">Uncharacterized protein</fullName>
    </submittedName>
</protein>